<gene>
    <name evidence="1" type="primary">infA</name>
</gene>
<keyword evidence="1" id="KW-0648">Protein biosynthesis</keyword>
<dbReference type="RefSeq" id="YP_009673329.1">
    <property type="nucleotide sequence ID" value="NC_043862.1"/>
</dbReference>
<organism evidence="1">
    <name type="scientific">Entandrophragma caudatum</name>
    <dbReference type="NCBI Taxonomy" id="155636"/>
    <lineage>
        <taxon>Eukaryota</taxon>
        <taxon>Viridiplantae</taxon>
        <taxon>Streptophyta</taxon>
        <taxon>Embryophyta</taxon>
        <taxon>Tracheophyta</taxon>
        <taxon>Spermatophyta</taxon>
        <taxon>Magnoliopsida</taxon>
        <taxon>eudicotyledons</taxon>
        <taxon>Gunneridae</taxon>
        <taxon>Pentapetalae</taxon>
        <taxon>rosids</taxon>
        <taxon>malvids</taxon>
        <taxon>Sapindales</taxon>
        <taxon>Meliaceae</taxon>
        <taxon>Entandrophragma</taxon>
    </lineage>
</organism>
<proteinExistence type="predicted"/>
<name>A0A4Y6GJY3_9ROSI</name>
<dbReference type="AlphaFoldDB" id="A0A4Y6GJY3"/>
<keyword evidence="1" id="KW-0150">Chloroplast</keyword>
<protein>
    <submittedName>
        <fullName evidence="1">Translation initiation factor 1</fullName>
    </submittedName>
</protein>
<evidence type="ECO:0000313" key="1">
    <source>
        <dbReference type="EMBL" id="QDF42777.1"/>
    </source>
</evidence>
<reference evidence="1" key="1">
    <citation type="journal article" date="2019" name="Perspect. Plant Ecol. Evol. Syst.">
        <title>Phylogenetic relationships in two African Cedreloideae tree genera (Meliaceae) reveal multiple rain/dry forest transitions.</title>
        <authorList>
            <person name="Monthe F.K."/>
            <person name="Migliore J."/>
            <person name="Duminil J."/>
            <person name="Bouka G."/>
            <person name="Demenou B.B."/>
            <person name="Doumenge C."/>
            <person name="Blanc-Jolivet C."/>
            <person name="Ekue M.R.M."/>
            <person name="Hardy O.J."/>
        </authorList>
    </citation>
    <scope>NUCLEOTIDE SEQUENCE</scope>
</reference>
<sequence length="22" mass="2684">MFQEGSDTVLYIYYQEIKSKLK</sequence>
<geneLocation type="chloroplast" evidence="1"/>
<keyword evidence="1" id="KW-0396">Initiation factor</keyword>
<accession>A0A4Y6GJY3</accession>
<dbReference type="GeneID" id="40881952"/>
<keyword evidence="1" id="KW-0934">Plastid</keyword>
<dbReference type="EMBL" id="MK058683">
    <property type="protein sequence ID" value="QDF42777.1"/>
    <property type="molecule type" value="Genomic_DNA"/>
</dbReference>
<dbReference type="GO" id="GO:0003743">
    <property type="term" value="F:translation initiation factor activity"/>
    <property type="evidence" value="ECO:0007669"/>
    <property type="project" value="UniProtKB-KW"/>
</dbReference>